<evidence type="ECO:0000313" key="2">
    <source>
        <dbReference type="EMBL" id="SHE66113.1"/>
    </source>
</evidence>
<keyword evidence="3" id="KW-1185">Reference proteome</keyword>
<feature type="transmembrane region" description="Helical" evidence="1">
    <location>
        <begin position="102"/>
        <end position="120"/>
    </location>
</feature>
<dbReference type="STRING" id="1416778.SAMN05443633_101722"/>
<name>A0A1M4VB32_9FLAO</name>
<organism evidence="2 3">
    <name type="scientific">Chryseobacterium arachidis</name>
    <dbReference type="NCBI Taxonomy" id="1416778"/>
    <lineage>
        <taxon>Bacteria</taxon>
        <taxon>Pseudomonadati</taxon>
        <taxon>Bacteroidota</taxon>
        <taxon>Flavobacteriia</taxon>
        <taxon>Flavobacteriales</taxon>
        <taxon>Weeksellaceae</taxon>
        <taxon>Chryseobacterium group</taxon>
        <taxon>Chryseobacterium</taxon>
    </lineage>
</organism>
<keyword evidence="1" id="KW-1133">Transmembrane helix</keyword>
<feature type="transmembrane region" description="Helical" evidence="1">
    <location>
        <begin position="184"/>
        <end position="204"/>
    </location>
</feature>
<keyword evidence="1" id="KW-0812">Transmembrane</keyword>
<sequence length="206" mass="23653">MNDKLHRLREFIWPLLEEDVDSDISDQNLSEEDNAAEENPVLKIEDENLDLALQLQSKIYQEEDDRRKGTESKAALFMGSLSVANTIVIGANTLIWGKGIPIGVIKTSVFISIVLAIYTLRTVWFSVKVLERGTYHVLGNDDINISGDKNSYKRDIISSFFKIIKGNEDVINMKVSHLVMAQEYYKRAMFVICLYAFMVFYFCFFL</sequence>
<evidence type="ECO:0000256" key="1">
    <source>
        <dbReference type="SAM" id="Phobius"/>
    </source>
</evidence>
<evidence type="ECO:0000313" key="3">
    <source>
        <dbReference type="Proteomes" id="UP000184518"/>
    </source>
</evidence>
<keyword evidence="1" id="KW-0472">Membrane</keyword>
<dbReference type="OrthoDB" id="1376650at2"/>
<dbReference type="EMBL" id="FQUT01000001">
    <property type="protein sequence ID" value="SHE66113.1"/>
    <property type="molecule type" value="Genomic_DNA"/>
</dbReference>
<reference evidence="3" key="1">
    <citation type="submission" date="2016-11" db="EMBL/GenBank/DDBJ databases">
        <authorList>
            <person name="Varghese N."/>
            <person name="Submissions S."/>
        </authorList>
    </citation>
    <scope>NUCLEOTIDE SEQUENCE [LARGE SCALE GENOMIC DNA]</scope>
    <source>
        <strain evidence="3">DSM 27619</strain>
    </source>
</reference>
<gene>
    <name evidence="2" type="ORF">SAMN05443633_101722</name>
</gene>
<evidence type="ECO:0008006" key="4">
    <source>
        <dbReference type="Google" id="ProtNLM"/>
    </source>
</evidence>
<protein>
    <recommendedName>
        <fullName evidence="4">SMODS and SLOG-associating 2TM effector domain-containing protein</fullName>
    </recommendedName>
</protein>
<proteinExistence type="predicted"/>
<dbReference type="AlphaFoldDB" id="A0A1M4VB32"/>
<dbReference type="Proteomes" id="UP000184518">
    <property type="component" value="Unassembled WGS sequence"/>
</dbReference>
<feature type="transmembrane region" description="Helical" evidence="1">
    <location>
        <begin position="74"/>
        <end position="96"/>
    </location>
</feature>
<accession>A0A1M4VB32</accession>
<dbReference type="RefSeq" id="WP_072953226.1">
    <property type="nucleotide sequence ID" value="NZ_FQUT01000001.1"/>
</dbReference>